<protein>
    <submittedName>
        <fullName evidence="1">Uncharacterized protein</fullName>
    </submittedName>
</protein>
<reference evidence="1 2" key="1">
    <citation type="submission" date="2019-03" db="EMBL/GenBank/DDBJ databases">
        <title>Genomic Encyclopedia of Archaeal and Bacterial Type Strains, Phase II (KMG-II): from individual species to whole genera.</title>
        <authorList>
            <person name="Goeker M."/>
        </authorList>
    </citation>
    <scope>NUCLEOTIDE SEQUENCE [LARGE SCALE GENOMIC DNA]</scope>
    <source>
        <strain evidence="1 2">DSM 29467</strain>
    </source>
</reference>
<accession>A0A4R7LJS2</accession>
<evidence type="ECO:0000313" key="2">
    <source>
        <dbReference type="Proteomes" id="UP000294563"/>
    </source>
</evidence>
<keyword evidence="2" id="KW-1185">Reference proteome</keyword>
<organism evidence="1 2">
    <name type="scientific">Litoreibacter halocynthiae</name>
    <dbReference type="NCBI Taxonomy" id="1242689"/>
    <lineage>
        <taxon>Bacteria</taxon>
        <taxon>Pseudomonadati</taxon>
        <taxon>Pseudomonadota</taxon>
        <taxon>Alphaproteobacteria</taxon>
        <taxon>Rhodobacterales</taxon>
        <taxon>Roseobacteraceae</taxon>
        <taxon>Litoreibacter</taxon>
    </lineage>
</organism>
<name>A0A4R7LJS2_9RHOB</name>
<dbReference type="EMBL" id="SOBH01000002">
    <property type="protein sequence ID" value="TDT74886.1"/>
    <property type="molecule type" value="Genomic_DNA"/>
</dbReference>
<comment type="caution">
    <text evidence="1">The sequence shown here is derived from an EMBL/GenBank/DDBJ whole genome shotgun (WGS) entry which is preliminary data.</text>
</comment>
<dbReference type="AlphaFoldDB" id="A0A4R7LJS2"/>
<dbReference type="Proteomes" id="UP000294563">
    <property type="component" value="Unassembled WGS sequence"/>
</dbReference>
<proteinExistence type="predicted"/>
<evidence type="ECO:0000313" key="1">
    <source>
        <dbReference type="EMBL" id="TDT74886.1"/>
    </source>
</evidence>
<gene>
    <name evidence="1" type="ORF">BDE40_1605</name>
</gene>
<sequence>MALFADFATVCLGEFNDRFRTQKTVTEIDGSWTDFSDPPL</sequence>